<feature type="domain" description="C2H2-type" evidence="2">
    <location>
        <begin position="137"/>
        <end position="163"/>
    </location>
</feature>
<dbReference type="PROSITE" id="PS50157">
    <property type="entry name" value="ZINC_FINGER_C2H2_2"/>
    <property type="match status" value="1"/>
</dbReference>
<evidence type="ECO:0000313" key="4">
    <source>
        <dbReference type="Proteomes" id="UP001142393"/>
    </source>
</evidence>
<dbReference type="GO" id="GO:0008270">
    <property type="term" value="F:zinc ion binding"/>
    <property type="evidence" value="ECO:0007669"/>
    <property type="project" value="UniProtKB-KW"/>
</dbReference>
<protein>
    <recommendedName>
        <fullName evidence="2">C2H2-type domain-containing protein</fullName>
    </recommendedName>
</protein>
<evidence type="ECO:0000256" key="1">
    <source>
        <dbReference type="PROSITE-ProRule" id="PRU00042"/>
    </source>
</evidence>
<proteinExistence type="predicted"/>
<organism evidence="3 4">
    <name type="scientific">Lentinula detonsa</name>
    <dbReference type="NCBI Taxonomy" id="2804962"/>
    <lineage>
        <taxon>Eukaryota</taxon>
        <taxon>Fungi</taxon>
        <taxon>Dikarya</taxon>
        <taxon>Basidiomycota</taxon>
        <taxon>Agaricomycotina</taxon>
        <taxon>Agaricomycetes</taxon>
        <taxon>Agaricomycetidae</taxon>
        <taxon>Agaricales</taxon>
        <taxon>Marasmiineae</taxon>
        <taxon>Omphalotaceae</taxon>
        <taxon>Lentinula</taxon>
    </lineage>
</organism>
<evidence type="ECO:0000313" key="3">
    <source>
        <dbReference type="EMBL" id="KAJ3745609.1"/>
    </source>
</evidence>
<name>A0A9W8P2C8_9AGAR</name>
<keyword evidence="1" id="KW-0479">Metal-binding</keyword>
<keyword evidence="4" id="KW-1185">Reference proteome</keyword>
<sequence>MFCSQCLSLVHSGLLLLSKNTRHWHHRTKCRPELVELYLNFCRRSESFGVCPWSMQEWYADTKVFSGEKRQFEAWFWNTPEGTLSPLESQPFVRVVDVPEMRSFPCFYPGCPKQAEPYRTKQNRDNHFDSTHLGVRFSCPLSSCGEEFKNKGSVKRHRDRFGH</sequence>
<dbReference type="InterPro" id="IPR013087">
    <property type="entry name" value="Znf_C2H2_type"/>
</dbReference>
<comment type="caution">
    <text evidence="3">The sequence shown here is derived from an EMBL/GenBank/DDBJ whole genome shotgun (WGS) entry which is preliminary data.</text>
</comment>
<reference evidence="3 4" key="1">
    <citation type="journal article" date="2023" name="Proc. Natl. Acad. Sci. U.S.A.">
        <title>A global phylogenomic analysis of the shiitake genus Lentinula.</title>
        <authorList>
            <person name="Sierra-Patev S."/>
            <person name="Min B."/>
            <person name="Naranjo-Ortiz M."/>
            <person name="Looney B."/>
            <person name="Konkel Z."/>
            <person name="Slot J.C."/>
            <person name="Sakamoto Y."/>
            <person name="Steenwyk J.L."/>
            <person name="Rokas A."/>
            <person name="Carro J."/>
            <person name="Camarero S."/>
            <person name="Ferreira P."/>
            <person name="Molpeceres G."/>
            <person name="Ruiz-Duenas F.J."/>
            <person name="Serrano A."/>
            <person name="Henrissat B."/>
            <person name="Drula E."/>
            <person name="Hughes K.W."/>
            <person name="Mata J.L."/>
            <person name="Ishikawa N.K."/>
            <person name="Vargas-Isla R."/>
            <person name="Ushijima S."/>
            <person name="Smith C.A."/>
            <person name="Donoghue J."/>
            <person name="Ahrendt S."/>
            <person name="Andreopoulos W."/>
            <person name="He G."/>
            <person name="LaButti K."/>
            <person name="Lipzen A."/>
            <person name="Ng V."/>
            <person name="Riley R."/>
            <person name="Sandor L."/>
            <person name="Barry K."/>
            <person name="Martinez A.T."/>
            <person name="Xiao Y."/>
            <person name="Gibbons J.G."/>
            <person name="Terashima K."/>
            <person name="Grigoriev I.V."/>
            <person name="Hibbett D."/>
        </authorList>
    </citation>
    <scope>NUCLEOTIDE SEQUENCE [LARGE SCALE GENOMIC DNA]</scope>
    <source>
        <strain evidence="3 4">TFB7810</strain>
    </source>
</reference>
<dbReference type="SMART" id="SM00355">
    <property type="entry name" value="ZnF_C2H2"/>
    <property type="match status" value="2"/>
</dbReference>
<dbReference type="EMBL" id="JANVFU010000005">
    <property type="protein sequence ID" value="KAJ3745609.1"/>
    <property type="molecule type" value="Genomic_DNA"/>
</dbReference>
<dbReference type="AlphaFoldDB" id="A0A9W8P2C8"/>
<dbReference type="PROSITE" id="PS00028">
    <property type="entry name" value="ZINC_FINGER_C2H2_1"/>
    <property type="match status" value="1"/>
</dbReference>
<gene>
    <name evidence="3" type="ORF">DFH05DRAFT_1038596</name>
</gene>
<keyword evidence="1" id="KW-0863">Zinc-finger</keyword>
<accession>A0A9W8P2C8</accession>
<dbReference type="Proteomes" id="UP001142393">
    <property type="component" value="Unassembled WGS sequence"/>
</dbReference>
<keyword evidence="1" id="KW-0862">Zinc</keyword>
<evidence type="ECO:0000259" key="2">
    <source>
        <dbReference type="PROSITE" id="PS50157"/>
    </source>
</evidence>